<keyword evidence="1" id="KW-0408">Iron</keyword>
<gene>
    <name evidence="3" type="ORF">UFOPK2366_01348</name>
</gene>
<sequence>MRPQQTSEPIDDRYVDVLRAIGLKFGADHVGIAPAGVMQRARDSLIVRKQAGLADSMQFTYRNPIRSTDPNAAVKGAQAMVVAARSYVLSEPDRPTGAIGSVARYAWVDHYEPLRIALKAIVERLRADGFKAVAFADDNSVVDREAAWLAGLGWFGKNANILLPGSGSFFVLGSVITTAPLPVAAAPVADGCGSCQRCIDGCPTAAIVAPGVVDAGRCLAWLLQRPGVFPRQFRAALGDRIYGCDECQIVCPPTVRFERKASLNESKHIQAWVPLLDMLEASDDALIDAYGRWYLADRKPMWLRRNALIALGNVGDGADVRVRAVLQRYLVDSEPMLRAHAVWAAAQLGCHHMLAFTDTDPIVIDELAAAAR</sequence>
<evidence type="ECO:0000313" key="3">
    <source>
        <dbReference type="EMBL" id="CAB4702792.1"/>
    </source>
</evidence>
<dbReference type="PANTHER" id="PTHR30002">
    <property type="entry name" value="EPOXYQUEUOSINE REDUCTASE"/>
    <property type="match status" value="1"/>
</dbReference>
<keyword evidence="1" id="KW-0004">4Fe-4S</keyword>
<dbReference type="SUPFAM" id="SSF54862">
    <property type="entry name" value="4Fe-4S ferredoxins"/>
    <property type="match status" value="1"/>
</dbReference>
<organism evidence="3">
    <name type="scientific">freshwater metagenome</name>
    <dbReference type="NCBI Taxonomy" id="449393"/>
    <lineage>
        <taxon>unclassified sequences</taxon>
        <taxon>metagenomes</taxon>
        <taxon>ecological metagenomes</taxon>
    </lineage>
</organism>
<protein>
    <submittedName>
        <fullName evidence="3">Unannotated protein</fullName>
    </submittedName>
</protein>
<accession>A0A6J6PWP7</accession>
<dbReference type="InterPro" id="IPR017896">
    <property type="entry name" value="4Fe4S_Fe-S-bd"/>
</dbReference>
<dbReference type="InterPro" id="IPR016024">
    <property type="entry name" value="ARM-type_fold"/>
</dbReference>
<dbReference type="SUPFAM" id="SSF48371">
    <property type="entry name" value="ARM repeat"/>
    <property type="match status" value="1"/>
</dbReference>
<dbReference type="EMBL" id="CAEZXM010000265">
    <property type="protein sequence ID" value="CAB4702792.1"/>
    <property type="molecule type" value="Genomic_DNA"/>
</dbReference>
<evidence type="ECO:0000259" key="2">
    <source>
        <dbReference type="PROSITE" id="PS51379"/>
    </source>
</evidence>
<dbReference type="InterPro" id="IPR017900">
    <property type="entry name" value="4Fe4S_Fe_S_CS"/>
</dbReference>
<keyword evidence="1" id="KW-0411">Iron-sulfur</keyword>
<dbReference type="GO" id="GO:0051539">
    <property type="term" value="F:4 iron, 4 sulfur cluster binding"/>
    <property type="evidence" value="ECO:0007669"/>
    <property type="project" value="UniProtKB-KW"/>
</dbReference>
<name>A0A6J6PWP7_9ZZZZ</name>
<dbReference type="Gene3D" id="1.25.10.10">
    <property type="entry name" value="Leucine-rich Repeat Variant"/>
    <property type="match status" value="1"/>
</dbReference>
<dbReference type="PROSITE" id="PS51379">
    <property type="entry name" value="4FE4S_FER_2"/>
    <property type="match status" value="1"/>
</dbReference>
<reference evidence="3" key="1">
    <citation type="submission" date="2020-05" db="EMBL/GenBank/DDBJ databases">
        <authorList>
            <person name="Chiriac C."/>
            <person name="Salcher M."/>
            <person name="Ghai R."/>
            <person name="Kavagutti S V."/>
        </authorList>
    </citation>
    <scope>NUCLEOTIDE SEQUENCE</scope>
</reference>
<dbReference type="PROSITE" id="PS00198">
    <property type="entry name" value="4FE4S_FER_1"/>
    <property type="match status" value="1"/>
</dbReference>
<keyword evidence="1" id="KW-0479">Metal-binding</keyword>
<dbReference type="InterPro" id="IPR011989">
    <property type="entry name" value="ARM-like"/>
</dbReference>
<dbReference type="GO" id="GO:0008616">
    <property type="term" value="P:tRNA queuosine(34) biosynthetic process"/>
    <property type="evidence" value="ECO:0007669"/>
    <property type="project" value="InterPro"/>
</dbReference>
<dbReference type="NCBIfam" id="TIGR00276">
    <property type="entry name" value="tRNA epoxyqueuosine(34) reductase QueG"/>
    <property type="match status" value="1"/>
</dbReference>
<dbReference type="Gene3D" id="3.30.70.20">
    <property type="match status" value="1"/>
</dbReference>
<dbReference type="Pfam" id="PF13484">
    <property type="entry name" value="Fer4_16"/>
    <property type="match status" value="1"/>
</dbReference>
<proteinExistence type="predicted"/>
<feature type="domain" description="4Fe-4S ferredoxin-type" evidence="2">
    <location>
        <begin position="183"/>
        <end position="212"/>
    </location>
</feature>
<dbReference type="GO" id="GO:0052693">
    <property type="term" value="F:epoxyqueuosine reductase activity"/>
    <property type="evidence" value="ECO:0007669"/>
    <property type="project" value="TreeGrafter"/>
</dbReference>
<dbReference type="AlphaFoldDB" id="A0A6J6PWP7"/>
<evidence type="ECO:0000256" key="1">
    <source>
        <dbReference type="ARBA" id="ARBA00022485"/>
    </source>
</evidence>
<dbReference type="InterPro" id="IPR004453">
    <property type="entry name" value="QueG"/>
</dbReference>
<dbReference type="PANTHER" id="PTHR30002:SF4">
    <property type="entry name" value="EPOXYQUEUOSINE REDUCTASE"/>
    <property type="match status" value="1"/>
</dbReference>